<dbReference type="InterPro" id="IPR018075">
    <property type="entry name" value="UBQ-activ_enz_E1"/>
</dbReference>
<reference evidence="12" key="3">
    <citation type="submission" date="2015-06" db="UniProtKB">
        <authorList>
            <consortium name="EnsemblMetazoa"/>
        </authorList>
    </citation>
    <scope>IDENTIFICATION</scope>
</reference>
<gene>
    <name evidence="11" type="ORF">CAPTEDRAFT_224089</name>
</gene>
<keyword evidence="7" id="KW-0833">Ubl conjugation pathway</keyword>
<keyword evidence="6" id="KW-0547">Nucleotide-binding</keyword>
<dbReference type="Gene3D" id="3.40.50.12550">
    <property type="entry name" value="Ubiquitin-activating enzyme E1, inactive adenylation domain, subdomain 2"/>
    <property type="match status" value="1"/>
</dbReference>
<dbReference type="InterPro" id="IPR035985">
    <property type="entry name" value="Ubiquitin-activating_enz"/>
</dbReference>
<dbReference type="InterPro" id="IPR042063">
    <property type="entry name" value="Ubi_acti_E1_SCCH"/>
</dbReference>
<dbReference type="Pfam" id="PF09358">
    <property type="entry name" value="E1_UFD"/>
    <property type="match status" value="1"/>
</dbReference>
<evidence type="ECO:0000256" key="1">
    <source>
        <dbReference type="ARBA" id="ARBA00000488"/>
    </source>
</evidence>
<dbReference type="AlphaFoldDB" id="R7U3Z5"/>
<organism evidence="11">
    <name type="scientific">Capitella teleta</name>
    <name type="common">Polychaete worm</name>
    <dbReference type="NCBI Taxonomy" id="283909"/>
    <lineage>
        <taxon>Eukaryota</taxon>
        <taxon>Metazoa</taxon>
        <taxon>Spiralia</taxon>
        <taxon>Lophotrochozoa</taxon>
        <taxon>Annelida</taxon>
        <taxon>Polychaeta</taxon>
        <taxon>Sedentaria</taxon>
        <taxon>Scolecida</taxon>
        <taxon>Capitellidae</taxon>
        <taxon>Capitella</taxon>
    </lineage>
</organism>
<evidence type="ECO:0000313" key="12">
    <source>
        <dbReference type="EnsemblMetazoa" id="CapteP224089"/>
    </source>
</evidence>
<evidence type="ECO:0000256" key="2">
    <source>
        <dbReference type="ARBA" id="ARBA00004906"/>
    </source>
</evidence>
<dbReference type="Gene3D" id="3.40.50.720">
    <property type="entry name" value="NAD(P)-binding Rossmann-like Domain"/>
    <property type="match status" value="1"/>
</dbReference>
<dbReference type="Gene3D" id="3.10.290.60">
    <property type="entry name" value="Ubiquitin-activating enzyme E1, UFD domain"/>
    <property type="match status" value="1"/>
</dbReference>
<dbReference type="SUPFAM" id="SSF69572">
    <property type="entry name" value="Activating enzymes of the ubiquitin-like proteins"/>
    <property type="match status" value="2"/>
</dbReference>
<reference evidence="11 13" key="2">
    <citation type="journal article" date="2013" name="Nature">
        <title>Insights into bilaterian evolution from three spiralian genomes.</title>
        <authorList>
            <person name="Simakov O."/>
            <person name="Marletaz F."/>
            <person name="Cho S.J."/>
            <person name="Edsinger-Gonzales E."/>
            <person name="Havlak P."/>
            <person name="Hellsten U."/>
            <person name="Kuo D.H."/>
            <person name="Larsson T."/>
            <person name="Lv J."/>
            <person name="Arendt D."/>
            <person name="Savage R."/>
            <person name="Osoegawa K."/>
            <person name="de Jong P."/>
            <person name="Grimwood J."/>
            <person name="Chapman J.A."/>
            <person name="Shapiro H."/>
            <person name="Aerts A."/>
            <person name="Otillar R.P."/>
            <person name="Terry A.Y."/>
            <person name="Boore J.L."/>
            <person name="Grigoriev I.V."/>
            <person name="Lindberg D.R."/>
            <person name="Seaver E.C."/>
            <person name="Weisblat D.A."/>
            <person name="Putnam N.H."/>
            <person name="Rokhsar D.S."/>
        </authorList>
    </citation>
    <scope>NUCLEOTIDE SEQUENCE</scope>
    <source>
        <strain evidence="11 13">I ESC-2004</strain>
    </source>
</reference>
<dbReference type="GO" id="GO:0006511">
    <property type="term" value="P:ubiquitin-dependent protein catabolic process"/>
    <property type="evidence" value="ECO:0007669"/>
    <property type="project" value="TreeGrafter"/>
</dbReference>
<evidence type="ECO:0000313" key="13">
    <source>
        <dbReference type="Proteomes" id="UP000014760"/>
    </source>
</evidence>
<dbReference type="GO" id="GO:0005634">
    <property type="term" value="C:nucleus"/>
    <property type="evidence" value="ECO:0007669"/>
    <property type="project" value="TreeGrafter"/>
</dbReference>
<dbReference type="PANTHER" id="PTHR10953:SF186">
    <property type="entry name" value="UBIQUITIN-LIKE MODIFIER-ACTIVATING ENZYME 6"/>
    <property type="match status" value="1"/>
</dbReference>
<accession>R7U3Z5</accession>
<dbReference type="Pfam" id="PF00899">
    <property type="entry name" value="ThiF"/>
    <property type="match status" value="2"/>
</dbReference>
<comment type="catalytic activity">
    <reaction evidence="1">
        <text>ATP + ubiquitin + [E1 ubiquitin-activating enzyme]-L-cysteine = AMP + diphosphate + S-ubiquitinyl-[E1 ubiquitin-activating enzyme]-L-cysteine.</text>
        <dbReference type="EC" id="6.2.1.45"/>
    </reaction>
</comment>
<dbReference type="GO" id="GO:0005737">
    <property type="term" value="C:cytoplasm"/>
    <property type="evidence" value="ECO:0007669"/>
    <property type="project" value="TreeGrafter"/>
</dbReference>
<dbReference type="EnsemblMetazoa" id="CapteT224089">
    <property type="protein sequence ID" value="CapteP224089"/>
    <property type="gene ID" value="CapteG224089"/>
</dbReference>
<dbReference type="InterPro" id="IPR042302">
    <property type="entry name" value="E1_FCCH_sf"/>
</dbReference>
<dbReference type="FunFam" id="2.40.30.180:FF:000001">
    <property type="entry name" value="ubiquitin-like modifier-activating enzyme 1"/>
    <property type="match status" value="1"/>
</dbReference>
<dbReference type="InterPro" id="IPR000594">
    <property type="entry name" value="ThiF_NAD_FAD-bd"/>
</dbReference>
<feature type="compositionally biased region" description="Basic and acidic residues" evidence="9">
    <location>
        <begin position="762"/>
        <end position="772"/>
    </location>
</feature>
<dbReference type="Gene3D" id="2.40.30.180">
    <property type="entry name" value="Ubiquitin-activating enzyme E1, FCCH domain"/>
    <property type="match status" value="1"/>
</dbReference>
<dbReference type="NCBIfam" id="TIGR01408">
    <property type="entry name" value="Ube1"/>
    <property type="match status" value="1"/>
</dbReference>
<dbReference type="EC" id="6.2.1.45" evidence="4"/>
<dbReference type="FunFam" id="3.40.50.720:FF:000015">
    <property type="entry name" value="Ubiquitin-activating enzyme E1 1"/>
    <property type="match status" value="1"/>
</dbReference>
<dbReference type="InterPro" id="IPR045886">
    <property type="entry name" value="ThiF/MoeB/HesA"/>
</dbReference>
<dbReference type="InterPro" id="IPR018965">
    <property type="entry name" value="Ub-activating_enz_E1_C"/>
</dbReference>
<dbReference type="GO" id="GO:0006974">
    <property type="term" value="P:DNA damage response"/>
    <property type="evidence" value="ECO:0007669"/>
    <property type="project" value="TreeGrafter"/>
</dbReference>
<sequence>MAELIDDALYSRQLYVLGDGAMQRMAKSSVLICGMGGLGVEIAKNVVLAGVKSLTIQDDRKASVADLNSQFFITEEDVARGAKRAEASRNRLADLNPYVSIEVRNDPLDMTSDLTYMAGYQCVILTECSLDLQLKVNAFCRQQSTIRFISADVFGVFASLFCDFGDDFEVVDTNGEECKDAFIHSISKENPGLVTCLENRMHGFETGDTVTFKEVKGMTALNGTQCNIRVVSPFAFTICDTSEFSEYTDGGICSQVKIPQRMSFNSLSTELNTPSLLLADLSKTESPANIHLGLCAMHSFASQSGRLPHAWSAEDADSLVLIAKEINQNSAEKVENVNESLLRNISLTCRGCLPPLCAVVGGIAAQETLKALTGKFSPLRQWVRARLCQVAAQHNLSSADDRYNPLRICVGDELCQQLANLRLFMVGCGAIGCEMLKNYALLGVASSPPGVITITDNDIIEKSNLNRQFLFRPHHIRQAKSTTAAASTTQINPGISIEAHQHKVGPQTEASVFTDAFFQQQHLVVNALDNLEARRYMDSRCVTNQRPLLESGTMGSKGHVQVIVPHLTESYSSQRDPPDEDIPYCTLKSFPAQIEHCIQWARDKFESSFSQKPALFNKFWSEHPDSDALIARLKGGQAVEGSFQTARIMRSRPLTWPDCVQMARLKFNKYFNHRAKQLLHAFPLDTKLQDGTAFWASPKRPPMPVEFDVSCTLHRDFVFACAKMYACVNNIDISPDDSSVESLSAILRSVNVPEFTPRNKKIVTDESAKKPEDEETGDDSDAVAAQHIEEASRRHGGQMSAMKPAEFEKDDDLNGHMDFITSASNLRAAMYNIEAVDRLKAKRIAGRIVPAIATTTAAVAGLVTVELLKILKQAPIEHLKNCFLNLALPTCIFSEPGPVEKTTLHNGVSFTIWDHWEIRGNKEMTLQQFILAIKEKYGLNVAIVVHKVKMIYVPLMPTHKKRLPQTMLKVIKPPANKKYVDLEIAYTPPGVDAEDEMGPSVRYHFGL</sequence>
<dbReference type="GO" id="GO:0005524">
    <property type="term" value="F:ATP binding"/>
    <property type="evidence" value="ECO:0007669"/>
    <property type="project" value="UniProtKB-KW"/>
</dbReference>
<dbReference type="EMBL" id="AMQN01009421">
    <property type="status" value="NOT_ANNOTATED_CDS"/>
    <property type="molecule type" value="Genomic_DNA"/>
</dbReference>
<dbReference type="Gene3D" id="1.10.10.2660">
    <property type="entry name" value="Ubiquitin-activating enzyme E1, SCCH domain"/>
    <property type="match status" value="1"/>
</dbReference>
<dbReference type="OrthoDB" id="10252231at2759"/>
<evidence type="ECO:0000256" key="8">
    <source>
        <dbReference type="ARBA" id="ARBA00022840"/>
    </source>
</evidence>
<dbReference type="SMART" id="SM00985">
    <property type="entry name" value="UBA_e1_C"/>
    <property type="match status" value="1"/>
</dbReference>
<evidence type="ECO:0000256" key="7">
    <source>
        <dbReference type="ARBA" id="ARBA00022786"/>
    </source>
</evidence>
<evidence type="ECO:0000256" key="9">
    <source>
        <dbReference type="SAM" id="MobiDB-lite"/>
    </source>
</evidence>
<dbReference type="FunFam" id="3.50.50.80:FF:000001">
    <property type="entry name" value="ubiquitin-like modifier-activating enzyme 1"/>
    <property type="match status" value="1"/>
</dbReference>
<dbReference type="EMBL" id="KB305379">
    <property type="protein sequence ID" value="ELU01065.1"/>
    <property type="molecule type" value="Genomic_DNA"/>
</dbReference>
<reference evidence="13" key="1">
    <citation type="submission" date="2012-12" db="EMBL/GenBank/DDBJ databases">
        <authorList>
            <person name="Hellsten U."/>
            <person name="Grimwood J."/>
            <person name="Chapman J.A."/>
            <person name="Shapiro H."/>
            <person name="Aerts A."/>
            <person name="Otillar R.P."/>
            <person name="Terry A.Y."/>
            <person name="Boore J.L."/>
            <person name="Simakov O."/>
            <person name="Marletaz F."/>
            <person name="Cho S.-J."/>
            <person name="Edsinger-Gonzales E."/>
            <person name="Havlak P."/>
            <person name="Kuo D.-H."/>
            <person name="Larsson T."/>
            <person name="Lv J."/>
            <person name="Arendt D."/>
            <person name="Savage R."/>
            <person name="Osoegawa K."/>
            <person name="de Jong P."/>
            <person name="Lindberg D.R."/>
            <person name="Seaver E.C."/>
            <person name="Weisblat D.A."/>
            <person name="Putnam N.H."/>
            <person name="Grigoriev I.V."/>
            <person name="Rokhsar D.S."/>
        </authorList>
    </citation>
    <scope>NUCLEOTIDE SEQUENCE</scope>
    <source>
        <strain evidence="13">I ESC-2004</strain>
    </source>
</reference>
<dbReference type="InterPro" id="IPR042449">
    <property type="entry name" value="Ub-E1_IAD_1"/>
</dbReference>
<evidence type="ECO:0000256" key="5">
    <source>
        <dbReference type="ARBA" id="ARBA00022598"/>
    </source>
</evidence>
<evidence type="ECO:0000313" key="11">
    <source>
        <dbReference type="EMBL" id="ELU01065.1"/>
    </source>
</evidence>
<evidence type="ECO:0000259" key="10">
    <source>
        <dbReference type="SMART" id="SM00985"/>
    </source>
</evidence>
<dbReference type="Proteomes" id="UP000014760">
    <property type="component" value="Unassembled WGS sequence"/>
</dbReference>
<dbReference type="FunFam" id="1.10.10.2660:FF:000003">
    <property type="entry name" value="ubiquitin-like modifier-activating enzyme 6 isoform X1"/>
    <property type="match status" value="1"/>
</dbReference>
<dbReference type="InterPro" id="IPR019572">
    <property type="entry name" value="UBA_E1_SCCH"/>
</dbReference>
<name>R7U3Z5_CAPTE</name>
<dbReference type="GO" id="GO:0004839">
    <property type="term" value="F:ubiquitin activating enzyme activity"/>
    <property type="evidence" value="ECO:0007669"/>
    <property type="project" value="UniProtKB-EC"/>
</dbReference>
<dbReference type="STRING" id="283909.R7U3Z5"/>
<keyword evidence="5" id="KW-0436">Ligase</keyword>
<dbReference type="OMA" id="WSHCVEL"/>
<proteinExistence type="inferred from homology"/>
<feature type="domain" description="Ubiquitin-activating enzyme E1 C-terminal" evidence="10">
    <location>
        <begin position="879"/>
        <end position="1001"/>
    </location>
</feature>
<evidence type="ECO:0000256" key="4">
    <source>
        <dbReference type="ARBA" id="ARBA00012990"/>
    </source>
</evidence>
<feature type="region of interest" description="Disordered" evidence="9">
    <location>
        <begin position="761"/>
        <end position="781"/>
    </location>
</feature>
<comment type="similarity">
    <text evidence="3">Belongs to the ubiquitin-activating E1 family.</text>
</comment>
<protein>
    <recommendedName>
        <fullName evidence="4">E1 ubiquitin-activating enzyme</fullName>
        <ecNumber evidence="4">6.2.1.45</ecNumber>
    </recommendedName>
</protein>
<dbReference type="PRINTS" id="PR01849">
    <property type="entry name" value="UBIQUITINACT"/>
</dbReference>
<dbReference type="UniPathway" id="UPA00143"/>
<dbReference type="CDD" id="cd01491">
    <property type="entry name" value="Ube1_repeat1"/>
    <property type="match status" value="1"/>
</dbReference>
<dbReference type="Gene3D" id="3.50.50.80">
    <property type="entry name" value="Ubiquitin-activating enzyme E1, inactive adenylation domain, subdomain 1"/>
    <property type="match status" value="1"/>
</dbReference>
<dbReference type="PANTHER" id="PTHR10953">
    <property type="entry name" value="UBIQUITIN-ACTIVATING ENZYME E1"/>
    <property type="match status" value="1"/>
</dbReference>
<dbReference type="Pfam" id="PF10585">
    <property type="entry name" value="UBA_E1_SCCH"/>
    <property type="match status" value="1"/>
</dbReference>
<comment type="pathway">
    <text evidence="2">Protein modification; protein ubiquitination.</text>
</comment>
<keyword evidence="8" id="KW-0067">ATP-binding</keyword>
<dbReference type="InterPro" id="IPR038252">
    <property type="entry name" value="UBA_E1_C_sf"/>
</dbReference>
<evidence type="ECO:0000256" key="3">
    <source>
        <dbReference type="ARBA" id="ARBA00005673"/>
    </source>
</evidence>
<keyword evidence="13" id="KW-1185">Reference proteome</keyword>
<evidence type="ECO:0000256" key="6">
    <source>
        <dbReference type="ARBA" id="ARBA00022741"/>
    </source>
</evidence>
<dbReference type="HOGENOM" id="CLU_002556_0_0_1"/>
<dbReference type="InterPro" id="IPR000011">
    <property type="entry name" value="UBQ/SUMO-activ_enz_E1-like"/>
</dbReference>